<feature type="domain" description="NYN" evidence="1">
    <location>
        <begin position="95"/>
        <end position="225"/>
    </location>
</feature>
<dbReference type="Pfam" id="PF01936">
    <property type="entry name" value="NYN"/>
    <property type="match status" value="1"/>
</dbReference>
<dbReference type="Gene3D" id="1.10.150.50">
    <property type="entry name" value="Transcription Factor, Ets-1"/>
    <property type="match status" value="1"/>
</dbReference>
<reference evidence="2" key="1">
    <citation type="submission" date="2022-08" db="EMBL/GenBank/DDBJ databases">
        <authorList>
            <person name="Kallberg Y."/>
            <person name="Tangrot J."/>
            <person name="Rosling A."/>
        </authorList>
    </citation>
    <scope>NUCLEOTIDE SEQUENCE</scope>
    <source>
        <strain evidence="2">Wild A</strain>
    </source>
</reference>
<dbReference type="InterPro" id="IPR021139">
    <property type="entry name" value="NYN"/>
</dbReference>
<dbReference type="InterPro" id="IPR013761">
    <property type="entry name" value="SAM/pointed_sf"/>
</dbReference>
<dbReference type="Proteomes" id="UP001153678">
    <property type="component" value="Unassembled WGS sequence"/>
</dbReference>
<sequence length="364" mass="42584">MTSSILPTVREVNEWSFQKLGKFLKSKEINDEDIKIIIDEQKVDGSSFLGITAISLERWGILGGPALKIEKLVKEIQCGTKPFTEDQDVSVSFLIDNSNFLNQGKDILKREEKTNINNVRVDYDRLRTIILNGRKLSGPAEIFYSSKNSHYKLWEKLKDQDFEVKALEKRVNTTLVARGMKFIYTKDPGTLVIVAGDSDYSPLVENALEKGWKVEIWYWSSGLSEELRIGDKFGRNYSFHNLDYEYKKFVYARGPEAHRKFTLEIEHEWVKDLRDENLLSIFVLMDLFGWWHWTKDDHLLVYVNTLKQKEEVENWFEQTKQHFELAKKQFDSTKTPKQIIESLRGLIYALDNRFKNPSSYDLGL</sequence>
<dbReference type="GO" id="GO:0004540">
    <property type="term" value="F:RNA nuclease activity"/>
    <property type="evidence" value="ECO:0007669"/>
    <property type="project" value="InterPro"/>
</dbReference>
<evidence type="ECO:0000313" key="3">
    <source>
        <dbReference type="Proteomes" id="UP001153678"/>
    </source>
</evidence>
<accession>A0A9W4SQX1</accession>
<dbReference type="OrthoDB" id="2311180at2759"/>
<dbReference type="Gene3D" id="3.40.50.1010">
    <property type="entry name" value="5'-nuclease"/>
    <property type="match status" value="1"/>
</dbReference>
<dbReference type="AlphaFoldDB" id="A0A9W4SQX1"/>
<proteinExistence type="predicted"/>
<organism evidence="2 3">
    <name type="scientific">Funneliformis geosporum</name>
    <dbReference type="NCBI Taxonomy" id="1117311"/>
    <lineage>
        <taxon>Eukaryota</taxon>
        <taxon>Fungi</taxon>
        <taxon>Fungi incertae sedis</taxon>
        <taxon>Mucoromycota</taxon>
        <taxon>Glomeromycotina</taxon>
        <taxon>Glomeromycetes</taxon>
        <taxon>Glomerales</taxon>
        <taxon>Glomeraceae</taxon>
        <taxon>Funneliformis</taxon>
    </lineage>
</organism>
<keyword evidence="3" id="KW-1185">Reference proteome</keyword>
<name>A0A9W4SQX1_9GLOM</name>
<gene>
    <name evidence="2" type="ORF">FWILDA_LOCUS7982</name>
</gene>
<evidence type="ECO:0000313" key="2">
    <source>
        <dbReference type="EMBL" id="CAI2177227.1"/>
    </source>
</evidence>
<comment type="caution">
    <text evidence="2">The sequence shown here is derived from an EMBL/GenBank/DDBJ whole genome shotgun (WGS) entry which is preliminary data.</text>
</comment>
<evidence type="ECO:0000259" key="1">
    <source>
        <dbReference type="Pfam" id="PF01936"/>
    </source>
</evidence>
<dbReference type="EMBL" id="CAMKVN010001637">
    <property type="protein sequence ID" value="CAI2177227.1"/>
    <property type="molecule type" value="Genomic_DNA"/>
</dbReference>
<protein>
    <submittedName>
        <fullName evidence="2">539_t:CDS:1</fullName>
    </submittedName>
</protein>